<dbReference type="WBParaSite" id="PS1159_v2.g6680.t1">
    <property type="protein sequence ID" value="PS1159_v2.g6680.t1"/>
    <property type="gene ID" value="PS1159_v2.g6680"/>
</dbReference>
<protein>
    <submittedName>
        <fullName evidence="2">Uncharacterized protein</fullName>
    </submittedName>
</protein>
<evidence type="ECO:0000313" key="2">
    <source>
        <dbReference type="WBParaSite" id="PS1159_v2.g6680.t1"/>
    </source>
</evidence>
<dbReference type="Proteomes" id="UP000887580">
    <property type="component" value="Unplaced"/>
</dbReference>
<reference evidence="2" key="1">
    <citation type="submission" date="2022-11" db="UniProtKB">
        <authorList>
            <consortium name="WormBaseParasite"/>
        </authorList>
    </citation>
    <scope>IDENTIFICATION</scope>
</reference>
<proteinExistence type="predicted"/>
<accession>A0AC35GMQ1</accession>
<organism evidence="1 2">
    <name type="scientific">Panagrolaimus sp. PS1159</name>
    <dbReference type="NCBI Taxonomy" id="55785"/>
    <lineage>
        <taxon>Eukaryota</taxon>
        <taxon>Metazoa</taxon>
        <taxon>Ecdysozoa</taxon>
        <taxon>Nematoda</taxon>
        <taxon>Chromadorea</taxon>
        <taxon>Rhabditida</taxon>
        <taxon>Tylenchina</taxon>
        <taxon>Panagrolaimomorpha</taxon>
        <taxon>Panagrolaimoidea</taxon>
        <taxon>Panagrolaimidae</taxon>
        <taxon>Panagrolaimus</taxon>
    </lineage>
</organism>
<sequence length="244" mass="27477">MPPRRSRSAEQEKTLIFLNILKDFYPRIVQSDDEIPIWEEVLEECQKQGIFMDKSAEYLAKIRWPASIGIVNKFTRTKRGPLSEKDQLIVQIERHRTPDFVYGRLDGDDRANLPAIRAASRHVQNDNIGDDDQIGDVSSQQPLSNGTFASSNAGNQSDVSDTSFSDNPTSSSRINKDARPEAADEAGTNNASTQPASINEIINEPNQDLRNKYYESAIRAFNICSELAEAKLQMMRSRKTLIDQ</sequence>
<evidence type="ECO:0000313" key="1">
    <source>
        <dbReference type="Proteomes" id="UP000887580"/>
    </source>
</evidence>
<name>A0AC35GMQ1_9BILA</name>